<dbReference type="PANTHER" id="PTHR24299:SF59">
    <property type="entry name" value="CYTOCHROME P450 SUPERFAMILY PROTEIN"/>
    <property type="match status" value="1"/>
</dbReference>
<accession>A0A498HMV4</accession>
<feature type="transmembrane region" description="Helical" evidence="4">
    <location>
        <begin position="7"/>
        <end position="25"/>
    </location>
</feature>
<dbReference type="SMART" id="SM00504">
    <property type="entry name" value="Ubox"/>
    <property type="match status" value="1"/>
</dbReference>
<dbReference type="Gene3D" id="3.30.40.10">
    <property type="entry name" value="Zinc/RING finger domain, C3HC4 (zinc finger)"/>
    <property type="match status" value="1"/>
</dbReference>
<dbReference type="InterPro" id="IPR001128">
    <property type="entry name" value="Cyt_P450"/>
</dbReference>
<gene>
    <name evidence="6" type="ORF">DVH24_033817</name>
</gene>
<sequence length="434" mass="48934">MDILSCILLGLMVAWISIYTLYYSLGRRSSVTTRLPPGPNPLPFIGNLLKLGNKPHLSLTKLSQRYGPIMALQLGQITTVVISSSTFAKEVLRTHDQLFCNRTVPDALRACQHSTYGMAWIPVSAAWRNLRKTCNTQLFATKILDANQANRHLKVQELISYVNESAVNGEVVDIGRAAFKTSLNLLSRTVFSVDLADPHSAMAREFKDLVWGIFEEAGKPNLADYFPVLKKIDPLGIRRRLTGHFRKMLDLFDRLMMQRFESRKALDYIMTNDMLDTLINISEEKNEDMDIDEIQHLLLPNNRKSGQMPLPPEELRCPISLQLMYDPVIIASGKTYERICIEKWFGDGHNTCPKTQQKICPQSFWTSTIGGLHFESESTNSKYMGSIGSCKLKGVKVVPLEESRTIKEDGGNETEDVSPLLEEESDITTPTGLY</sequence>
<dbReference type="Proteomes" id="UP000290289">
    <property type="component" value="Chromosome 16"/>
</dbReference>
<dbReference type="GO" id="GO:0016705">
    <property type="term" value="F:oxidoreductase activity, acting on paired donors, with incorporation or reduction of molecular oxygen"/>
    <property type="evidence" value="ECO:0007669"/>
    <property type="project" value="InterPro"/>
</dbReference>
<dbReference type="Pfam" id="PF00067">
    <property type="entry name" value="p450"/>
    <property type="match status" value="1"/>
</dbReference>
<dbReference type="EMBL" id="RDQH01000342">
    <property type="protein sequence ID" value="RXH72279.1"/>
    <property type="molecule type" value="Genomic_DNA"/>
</dbReference>
<dbReference type="AlphaFoldDB" id="A0A498HMV4"/>
<keyword evidence="4" id="KW-0472">Membrane</keyword>
<evidence type="ECO:0000256" key="2">
    <source>
        <dbReference type="ARBA" id="ARBA00022679"/>
    </source>
</evidence>
<evidence type="ECO:0000313" key="6">
    <source>
        <dbReference type="EMBL" id="RXH72279.1"/>
    </source>
</evidence>
<dbReference type="InterPro" id="IPR045210">
    <property type="entry name" value="RING-Ubox_PUB"/>
</dbReference>
<dbReference type="InterPro" id="IPR003613">
    <property type="entry name" value="Ubox_domain"/>
</dbReference>
<dbReference type="GO" id="GO:0004497">
    <property type="term" value="F:monooxygenase activity"/>
    <property type="evidence" value="ECO:0007669"/>
    <property type="project" value="InterPro"/>
</dbReference>
<keyword evidence="2" id="KW-0808">Transferase</keyword>
<keyword evidence="4" id="KW-0812">Transmembrane</keyword>
<dbReference type="GO" id="GO:0004842">
    <property type="term" value="F:ubiquitin-protein transferase activity"/>
    <property type="evidence" value="ECO:0007669"/>
    <property type="project" value="InterPro"/>
</dbReference>
<dbReference type="UniPathway" id="UPA00143"/>
<name>A0A498HMV4_MALDO</name>
<dbReference type="GO" id="GO:0016567">
    <property type="term" value="P:protein ubiquitination"/>
    <property type="evidence" value="ECO:0007669"/>
    <property type="project" value="UniProtKB-UniPathway"/>
</dbReference>
<dbReference type="Pfam" id="PF04564">
    <property type="entry name" value="U-box"/>
    <property type="match status" value="1"/>
</dbReference>
<dbReference type="SUPFAM" id="SSF48264">
    <property type="entry name" value="Cytochrome P450"/>
    <property type="match status" value="1"/>
</dbReference>
<evidence type="ECO:0000256" key="3">
    <source>
        <dbReference type="SAM" id="MobiDB-lite"/>
    </source>
</evidence>
<dbReference type="PROSITE" id="PS51698">
    <property type="entry name" value="U_BOX"/>
    <property type="match status" value="1"/>
</dbReference>
<dbReference type="PANTHER" id="PTHR24299">
    <property type="entry name" value="CYTOCHROME P450 FAMILY 1"/>
    <property type="match status" value="1"/>
</dbReference>
<feature type="region of interest" description="Disordered" evidence="3">
    <location>
        <begin position="404"/>
        <end position="434"/>
    </location>
</feature>
<dbReference type="InterPro" id="IPR013083">
    <property type="entry name" value="Znf_RING/FYVE/PHD"/>
</dbReference>
<dbReference type="GO" id="GO:0020037">
    <property type="term" value="F:heme binding"/>
    <property type="evidence" value="ECO:0007669"/>
    <property type="project" value="InterPro"/>
</dbReference>
<feature type="compositionally biased region" description="Acidic residues" evidence="3">
    <location>
        <begin position="411"/>
        <end position="426"/>
    </location>
</feature>
<feature type="domain" description="U-box" evidence="5">
    <location>
        <begin position="310"/>
        <end position="358"/>
    </location>
</feature>
<dbReference type="SUPFAM" id="SSF57850">
    <property type="entry name" value="RING/U-box"/>
    <property type="match status" value="1"/>
</dbReference>
<dbReference type="GO" id="GO:0005506">
    <property type="term" value="F:iron ion binding"/>
    <property type="evidence" value="ECO:0007669"/>
    <property type="project" value="InterPro"/>
</dbReference>
<reference evidence="6 7" key="1">
    <citation type="submission" date="2018-10" db="EMBL/GenBank/DDBJ databases">
        <title>A high-quality apple genome assembly.</title>
        <authorList>
            <person name="Hu J."/>
        </authorList>
    </citation>
    <scope>NUCLEOTIDE SEQUENCE [LARGE SCALE GENOMIC DNA]</scope>
    <source>
        <strain evidence="7">cv. HFTH1</strain>
        <tissue evidence="6">Young leaf</tissue>
    </source>
</reference>
<evidence type="ECO:0000313" key="7">
    <source>
        <dbReference type="Proteomes" id="UP000290289"/>
    </source>
</evidence>
<comment type="caution">
    <text evidence="6">The sequence shown here is derived from an EMBL/GenBank/DDBJ whole genome shotgun (WGS) entry which is preliminary data.</text>
</comment>
<protein>
    <recommendedName>
        <fullName evidence="5">U-box domain-containing protein</fullName>
    </recommendedName>
</protein>
<dbReference type="CDD" id="cd16664">
    <property type="entry name" value="RING-Ubox_PUB"/>
    <property type="match status" value="1"/>
</dbReference>
<evidence type="ECO:0000256" key="1">
    <source>
        <dbReference type="ARBA" id="ARBA00004906"/>
    </source>
</evidence>
<keyword evidence="4" id="KW-1133">Transmembrane helix</keyword>
<keyword evidence="7" id="KW-1185">Reference proteome</keyword>
<organism evidence="6 7">
    <name type="scientific">Malus domestica</name>
    <name type="common">Apple</name>
    <name type="synonym">Pyrus malus</name>
    <dbReference type="NCBI Taxonomy" id="3750"/>
    <lineage>
        <taxon>Eukaryota</taxon>
        <taxon>Viridiplantae</taxon>
        <taxon>Streptophyta</taxon>
        <taxon>Embryophyta</taxon>
        <taxon>Tracheophyta</taxon>
        <taxon>Spermatophyta</taxon>
        <taxon>Magnoliopsida</taxon>
        <taxon>eudicotyledons</taxon>
        <taxon>Gunneridae</taxon>
        <taxon>Pentapetalae</taxon>
        <taxon>rosids</taxon>
        <taxon>fabids</taxon>
        <taxon>Rosales</taxon>
        <taxon>Rosaceae</taxon>
        <taxon>Amygdaloideae</taxon>
        <taxon>Maleae</taxon>
        <taxon>Malus</taxon>
    </lineage>
</organism>
<dbReference type="InterPro" id="IPR036396">
    <property type="entry name" value="Cyt_P450_sf"/>
</dbReference>
<proteinExistence type="predicted"/>
<evidence type="ECO:0000259" key="5">
    <source>
        <dbReference type="PROSITE" id="PS51698"/>
    </source>
</evidence>
<dbReference type="Gene3D" id="1.10.630.10">
    <property type="entry name" value="Cytochrome P450"/>
    <property type="match status" value="1"/>
</dbReference>
<evidence type="ECO:0000256" key="4">
    <source>
        <dbReference type="SAM" id="Phobius"/>
    </source>
</evidence>
<comment type="pathway">
    <text evidence="1">Protein modification; protein ubiquitination.</text>
</comment>